<evidence type="ECO:0008006" key="3">
    <source>
        <dbReference type="Google" id="ProtNLM"/>
    </source>
</evidence>
<dbReference type="InterPro" id="IPR040442">
    <property type="entry name" value="Pyrv_kinase-like_dom_sf"/>
</dbReference>
<dbReference type="AlphaFoldDB" id="A0A2T0QX10"/>
<sequence length="97" mass="10351">MAAFPAIPEFARKLRAREPLVGYWVVLDSPASTERLARVGYDYVCLDQQHGLLGFDGLLRGLIAVDAGSRLGPVETVGILLSLGVLTTQVGDARGGR</sequence>
<evidence type="ECO:0000313" key="2">
    <source>
        <dbReference type="Proteomes" id="UP000238083"/>
    </source>
</evidence>
<keyword evidence="2" id="KW-1185">Reference proteome</keyword>
<dbReference type="GO" id="GO:0003824">
    <property type="term" value="F:catalytic activity"/>
    <property type="evidence" value="ECO:0007669"/>
    <property type="project" value="InterPro"/>
</dbReference>
<dbReference type="OrthoDB" id="3353438at2"/>
<protein>
    <recommendedName>
        <fullName evidence="3">HpcH/HpaI aldolase/citrate lyase family protein</fullName>
    </recommendedName>
</protein>
<proteinExistence type="predicted"/>
<evidence type="ECO:0000313" key="1">
    <source>
        <dbReference type="EMBL" id="PRY10239.1"/>
    </source>
</evidence>
<dbReference type="Gene3D" id="3.20.20.60">
    <property type="entry name" value="Phosphoenolpyruvate-binding domains"/>
    <property type="match status" value="1"/>
</dbReference>
<comment type="caution">
    <text evidence="1">The sequence shown here is derived from an EMBL/GenBank/DDBJ whole genome shotgun (WGS) entry which is preliminary data.</text>
</comment>
<dbReference type="Proteomes" id="UP000238083">
    <property type="component" value="Unassembled WGS sequence"/>
</dbReference>
<dbReference type="SUPFAM" id="SSF51621">
    <property type="entry name" value="Phosphoenolpyruvate/pyruvate domain"/>
    <property type="match status" value="1"/>
</dbReference>
<organism evidence="1 2">
    <name type="scientific">Kineococcus rhizosphaerae</name>
    <dbReference type="NCBI Taxonomy" id="559628"/>
    <lineage>
        <taxon>Bacteria</taxon>
        <taxon>Bacillati</taxon>
        <taxon>Actinomycetota</taxon>
        <taxon>Actinomycetes</taxon>
        <taxon>Kineosporiales</taxon>
        <taxon>Kineosporiaceae</taxon>
        <taxon>Kineococcus</taxon>
    </lineage>
</organism>
<dbReference type="InterPro" id="IPR015813">
    <property type="entry name" value="Pyrv/PenolPyrv_kinase-like_dom"/>
</dbReference>
<dbReference type="EMBL" id="PVZF01000017">
    <property type="protein sequence ID" value="PRY10239.1"/>
    <property type="molecule type" value="Genomic_DNA"/>
</dbReference>
<name>A0A2T0QX10_9ACTN</name>
<accession>A0A2T0QX10</accession>
<reference evidence="1 2" key="1">
    <citation type="submission" date="2018-03" db="EMBL/GenBank/DDBJ databases">
        <title>Genomic Encyclopedia of Archaeal and Bacterial Type Strains, Phase II (KMG-II): from individual species to whole genera.</title>
        <authorList>
            <person name="Goeker M."/>
        </authorList>
    </citation>
    <scope>NUCLEOTIDE SEQUENCE [LARGE SCALE GENOMIC DNA]</scope>
    <source>
        <strain evidence="1 2">DSM 19711</strain>
    </source>
</reference>
<gene>
    <name evidence="1" type="ORF">CLV37_11713</name>
</gene>